<name>E3MHQ8_CAERE</name>
<evidence type="ECO:0000256" key="1">
    <source>
        <dbReference type="SAM" id="MobiDB-lite"/>
    </source>
</evidence>
<dbReference type="InParanoid" id="E3MHQ8"/>
<keyword evidence="3" id="KW-1185">Reference proteome</keyword>
<sequence length="104" mass="12250">MRFLKWRKAEGGKRNEHFSGGKRKAEGGIEKISAESGERKAEAKIVWRKAEGVEWTSRMEDTKKRWNRSQKGRIDDPDGYRRRTSRSGGIGSRWIRCDWRRRLG</sequence>
<protein>
    <submittedName>
        <fullName evidence="2">Uncharacterized protein</fullName>
    </submittedName>
</protein>
<accession>E3MHQ8</accession>
<evidence type="ECO:0000313" key="3">
    <source>
        <dbReference type="Proteomes" id="UP000008281"/>
    </source>
</evidence>
<proteinExistence type="predicted"/>
<organism evidence="3">
    <name type="scientific">Caenorhabditis remanei</name>
    <name type="common">Caenorhabditis vulgaris</name>
    <dbReference type="NCBI Taxonomy" id="31234"/>
    <lineage>
        <taxon>Eukaryota</taxon>
        <taxon>Metazoa</taxon>
        <taxon>Ecdysozoa</taxon>
        <taxon>Nematoda</taxon>
        <taxon>Chromadorea</taxon>
        <taxon>Rhabditida</taxon>
        <taxon>Rhabditina</taxon>
        <taxon>Rhabditomorpha</taxon>
        <taxon>Rhabditoidea</taxon>
        <taxon>Rhabditidae</taxon>
        <taxon>Peloderinae</taxon>
        <taxon>Caenorhabditis</taxon>
    </lineage>
</organism>
<feature type="compositionally biased region" description="Basic and acidic residues" evidence="1">
    <location>
        <begin position="72"/>
        <end position="81"/>
    </location>
</feature>
<reference evidence="2" key="1">
    <citation type="submission" date="2007-07" db="EMBL/GenBank/DDBJ databases">
        <title>PCAP assembly of the Caenorhabditis remanei genome.</title>
        <authorList>
            <consortium name="The Caenorhabditis remanei Sequencing Consortium"/>
            <person name="Wilson R.K."/>
        </authorList>
    </citation>
    <scope>NUCLEOTIDE SEQUENCE [LARGE SCALE GENOMIC DNA]</scope>
    <source>
        <strain evidence="2">PB4641</strain>
    </source>
</reference>
<evidence type="ECO:0000313" key="2">
    <source>
        <dbReference type="EMBL" id="EFP02161.1"/>
    </source>
</evidence>
<feature type="region of interest" description="Disordered" evidence="1">
    <location>
        <begin position="1"/>
        <end position="35"/>
    </location>
</feature>
<dbReference type="HOGENOM" id="CLU_2252552_0_0_1"/>
<feature type="region of interest" description="Disordered" evidence="1">
    <location>
        <begin position="62"/>
        <end position="90"/>
    </location>
</feature>
<dbReference type="Proteomes" id="UP000008281">
    <property type="component" value="Unassembled WGS sequence"/>
</dbReference>
<dbReference type="AlphaFoldDB" id="E3MHQ8"/>
<feature type="compositionally biased region" description="Basic and acidic residues" evidence="1">
    <location>
        <begin position="7"/>
        <end position="35"/>
    </location>
</feature>
<dbReference type="EMBL" id="DS268446">
    <property type="protein sequence ID" value="EFP02161.1"/>
    <property type="molecule type" value="Genomic_DNA"/>
</dbReference>
<gene>
    <name evidence="2" type="ORF">CRE_24978</name>
</gene>